<dbReference type="EMBL" id="CACVAR010000398">
    <property type="protein sequence ID" value="CAA6825973.1"/>
    <property type="molecule type" value="Genomic_DNA"/>
</dbReference>
<sequence length="391" mass="44763">MKNIISLSSLLCTFLFADGLEYKGNIGFESSYIDHDIAGKRDSQHALRLELELKQKTANGQMVLNAESIVDKDDKNRRYIDVNDLYYKHEFENSDLLVGRSTRFWGAMEFYNHTDAFNTKDWRDNPFDYDAKIGANNIAYTHYFDNSDLALIAKVGQERQRVQGTESVNNFLPSNYDDKLQTQKSKNRATVYLKYAGSAEETQFDYAVIYQNGYDEQRYLAPLGTSLHQNAYLVDKVMGYATLVSGETIYKTELAYTKSDELKVSDYAQYSAGLEHTFYGVWGKSDLGVLAEYYKYDDSDSSKLGAKDFGNLFQDDLMLGFRLTVNDSADSDVLGGISLDQDNHEKLVFVEYNTRLLEKYKVGVSYQHLEPKSSSVFKELDSVQFELGYYF</sequence>
<reference evidence="1" key="1">
    <citation type="submission" date="2020-01" db="EMBL/GenBank/DDBJ databases">
        <authorList>
            <person name="Meier V. D."/>
            <person name="Meier V D."/>
        </authorList>
    </citation>
    <scope>NUCLEOTIDE SEQUENCE</scope>
    <source>
        <strain evidence="1">HLG_WM_MAG_03</strain>
    </source>
</reference>
<name>A0A6S6UAY3_9BACT</name>
<protein>
    <recommendedName>
        <fullName evidence="2">Porin domain-containing protein</fullName>
    </recommendedName>
</protein>
<evidence type="ECO:0008006" key="2">
    <source>
        <dbReference type="Google" id="ProtNLM"/>
    </source>
</evidence>
<organism evidence="1">
    <name type="scientific">uncultured Sulfurovum sp</name>
    <dbReference type="NCBI Taxonomy" id="269237"/>
    <lineage>
        <taxon>Bacteria</taxon>
        <taxon>Pseudomonadati</taxon>
        <taxon>Campylobacterota</taxon>
        <taxon>Epsilonproteobacteria</taxon>
        <taxon>Campylobacterales</taxon>
        <taxon>Sulfurovaceae</taxon>
        <taxon>Sulfurovum</taxon>
        <taxon>environmental samples</taxon>
    </lineage>
</organism>
<proteinExistence type="predicted"/>
<dbReference type="AlphaFoldDB" id="A0A6S6UAY3"/>
<gene>
    <name evidence="1" type="ORF">HELGO_WM26085</name>
</gene>
<evidence type="ECO:0000313" key="1">
    <source>
        <dbReference type="EMBL" id="CAA6825973.1"/>
    </source>
</evidence>
<accession>A0A6S6UAY3</accession>